<dbReference type="PANTHER" id="PTHR46060:SF1">
    <property type="entry name" value="MARINER MOS1 TRANSPOSASE-LIKE PROTEIN"/>
    <property type="match status" value="1"/>
</dbReference>
<sequence length="108" mass="12415">MFIEKIVTGYESGGHHFDPESKCQSTEYKLRNSSSYKKLTVVSSARKALLTIVWYSEGINHIEFLKEGKTVNADQCVATLQKLRARLRRGRSRKTLGNTRVCRMKTLY</sequence>
<dbReference type="InterPro" id="IPR036397">
    <property type="entry name" value="RNaseH_sf"/>
</dbReference>
<reference evidence="1 2" key="1">
    <citation type="journal article" date="2021" name="Elife">
        <title>Chloroplast acquisition without the gene transfer in kleptoplastic sea slugs, Plakobranchus ocellatus.</title>
        <authorList>
            <person name="Maeda T."/>
            <person name="Takahashi S."/>
            <person name="Yoshida T."/>
            <person name="Shimamura S."/>
            <person name="Takaki Y."/>
            <person name="Nagai Y."/>
            <person name="Toyoda A."/>
            <person name="Suzuki Y."/>
            <person name="Arimoto A."/>
            <person name="Ishii H."/>
            <person name="Satoh N."/>
            <person name="Nishiyama T."/>
            <person name="Hasebe M."/>
            <person name="Maruyama T."/>
            <person name="Minagawa J."/>
            <person name="Obokata J."/>
            <person name="Shigenobu S."/>
        </authorList>
    </citation>
    <scope>NUCLEOTIDE SEQUENCE [LARGE SCALE GENOMIC DNA]</scope>
</reference>
<evidence type="ECO:0000313" key="2">
    <source>
        <dbReference type="Proteomes" id="UP000735302"/>
    </source>
</evidence>
<gene>
    <name evidence="1" type="ORF">PoB_007617100</name>
</gene>
<dbReference type="Gene3D" id="3.30.420.10">
    <property type="entry name" value="Ribonuclease H-like superfamily/Ribonuclease H"/>
    <property type="match status" value="1"/>
</dbReference>
<dbReference type="InterPro" id="IPR052709">
    <property type="entry name" value="Transposase-MT_Hybrid"/>
</dbReference>
<proteinExistence type="predicted"/>
<keyword evidence="2" id="KW-1185">Reference proteome</keyword>
<dbReference type="Proteomes" id="UP000735302">
    <property type="component" value="Unassembled WGS sequence"/>
</dbReference>
<dbReference type="EMBL" id="BLXT01008497">
    <property type="protein sequence ID" value="GFO49666.1"/>
    <property type="molecule type" value="Genomic_DNA"/>
</dbReference>
<dbReference type="GO" id="GO:0003676">
    <property type="term" value="F:nucleic acid binding"/>
    <property type="evidence" value="ECO:0007669"/>
    <property type="project" value="InterPro"/>
</dbReference>
<evidence type="ECO:0000313" key="1">
    <source>
        <dbReference type="EMBL" id="GFO49666.1"/>
    </source>
</evidence>
<organism evidence="1 2">
    <name type="scientific">Plakobranchus ocellatus</name>
    <dbReference type="NCBI Taxonomy" id="259542"/>
    <lineage>
        <taxon>Eukaryota</taxon>
        <taxon>Metazoa</taxon>
        <taxon>Spiralia</taxon>
        <taxon>Lophotrochozoa</taxon>
        <taxon>Mollusca</taxon>
        <taxon>Gastropoda</taxon>
        <taxon>Heterobranchia</taxon>
        <taxon>Euthyneura</taxon>
        <taxon>Panpulmonata</taxon>
        <taxon>Sacoglossa</taxon>
        <taxon>Placobranchoidea</taxon>
        <taxon>Plakobranchidae</taxon>
        <taxon>Plakobranchus</taxon>
    </lineage>
</organism>
<comment type="caution">
    <text evidence="1">The sequence shown here is derived from an EMBL/GenBank/DDBJ whole genome shotgun (WGS) entry which is preliminary data.</text>
</comment>
<accession>A0AAV4E0P1</accession>
<name>A0AAV4E0P1_9GAST</name>
<protein>
    <submittedName>
        <fullName evidence="1">Histone-lysine N-methyltransferase SETMAR</fullName>
    </submittedName>
</protein>
<dbReference type="InterPro" id="IPR001888">
    <property type="entry name" value="Transposase_1"/>
</dbReference>
<dbReference type="Pfam" id="PF01359">
    <property type="entry name" value="Transposase_1"/>
    <property type="match status" value="1"/>
</dbReference>
<dbReference type="PANTHER" id="PTHR46060">
    <property type="entry name" value="MARINER MOS1 TRANSPOSASE-LIKE PROTEIN"/>
    <property type="match status" value="1"/>
</dbReference>
<dbReference type="AlphaFoldDB" id="A0AAV4E0P1"/>